<feature type="domain" description="Tail specific protease" evidence="2">
    <location>
        <begin position="323"/>
        <end position="510"/>
    </location>
</feature>
<dbReference type="GO" id="GO:0008236">
    <property type="term" value="F:serine-type peptidase activity"/>
    <property type="evidence" value="ECO:0007669"/>
    <property type="project" value="InterPro"/>
</dbReference>
<dbReference type="GO" id="GO:0006508">
    <property type="term" value="P:proteolysis"/>
    <property type="evidence" value="ECO:0007669"/>
    <property type="project" value="InterPro"/>
</dbReference>
<evidence type="ECO:0000256" key="1">
    <source>
        <dbReference type="SAM" id="Coils"/>
    </source>
</evidence>
<dbReference type="Gene3D" id="3.90.226.10">
    <property type="entry name" value="2-enoyl-CoA Hydratase, Chain A, domain 1"/>
    <property type="match status" value="1"/>
</dbReference>
<dbReference type="PROSITE" id="PS51257">
    <property type="entry name" value="PROKAR_LIPOPROTEIN"/>
    <property type="match status" value="1"/>
</dbReference>
<dbReference type="AlphaFoldDB" id="A0A3D9H7Q7"/>
<dbReference type="InterPro" id="IPR029045">
    <property type="entry name" value="ClpP/crotonase-like_dom_sf"/>
</dbReference>
<keyword evidence="4" id="KW-1185">Reference proteome</keyword>
<dbReference type="PANTHER" id="PTHR32060:SF30">
    <property type="entry name" value="CARBOXY-TERMINAL PROCESSING PROTEASE CTPA"/>
    <property type="match status" value="1"/>
</dbReference>
<accession>A0A3D9H7Q7</accession>
<feature type="coiled-coil region" evidence="1">
    <location>
        <begin position="243"/>
        <end position="270"/>
    </location>
</feature>
<dbReference type="PANTHER" id="PTHR32060">
    <property type="entry name" value="TAIL-SPECIFIC PROTEASE"/>
    <property type="match status" value="1"/>
</dbReference>
<name>A0A3D9H7Q7_9FLAO</name>
<dbReference type="EMBL" id="QRDV01000002">
    <property type="protein sequence ID" value="RED45537.1"/>
    <property type="molecule type" value="Genomic_DNA"/>
</dbReference>
<keyword evidence="1" id="KW-0175">Coiled coil</keyword>
<dbReference type="Pfam" id="PF03572">
    <property type="entry name" value="Peptidase_S41"/>
    <property type="match status" value="1"/>
</dbReference>
<organism evidence="3 4">
    <name type="scientific">Winogradskyella eximia</name>
    <dbReference type="NCBI Taxonomy" id="262006"/>
    <lineage>
        <taxon>Bacteria</taxon>
        <taxon>Pseudomonadati</taxon>
        <taxon>Bacteroidota</taxon>
        <taxon>Flavobacteriia</taxon>
        <taxon>Flavobacteriales</taxon>
        <taxon>Flavobacteriaceae</taxon>
        <taxon>Winogradskyella</taxon>
    </lineage>
</organism>
<evidence type="ECO:0000313" key="3">
    <source>
        <dbReference type="EMBL" id="RED45537.1"/>
    </source>
</evidence>
<proteinExistence type="predicted"/>
<sequence length="535" mass="61356">MSHKLLSIFCVILLITSCASVEKHNEQITKLHAVEDLHEDIDKVYEQLQRNHPHLYQFTSKDVLDFKFDSLKTAINEPMDSRTFYKQLAKVTKYVGQGHMSLSPPSIKFNRKERKALRGAKFDINNLDFEYLEGKLFIANARGKDSVLINAEVLKVEDEDTQDLIKKYKGLIASDGYNTTFHQRLAGNRFMGYYALDKGRFDSISLTFRNADSTFVKQYKRILKKDLPDLKKDSLQSDSTKLKDKKNIKLTKAERKAKKLERKAKNKHNEKYGFISDKNEYTRNLDFVGKDSSVALLKIRGFSRYDYEDFYDDSFKIIDSLKSEALIIDLRNNFGGRLNEIAYLYSYLTDKNFNMINPSEVNTRFPMIKSFMSNTTPTGVKILGSLVVPVFATLDVLKSTKKDGQLYYRFKSSKEQEPKLLNFKGKIYVLINGNSFSASSVLSTQLKGNQRATFVGEETGGAYNGTVAGYYKTYEMPNTKVRARIGLAHLDAPFKVTPDGYGVTPDIEIIPTYKDRLNNIDPELEWVLEDLEQNK</sequence>
<comment type="caution">
    <text evidence="3">The sequence shown here is derived from an EMBL/GenBank/DDBJ whole genome shotgun (WGS) entry which is preliminary data.</text>
</comment>
<evidence type="ECO:0000313" key="4">
    <source>
        <dbReference type="Proteomes" id="UP000256980"/>
    </source>
</evidence>
<dbReference type="SMART" id="SM00245">
    <property type="entry name" value="TSPc"/>
    <property type="match status" value="1"/>
</dbReference>
<dbReference type="InterPro" id="IPR005151">
    <property type="entry name" value="Tail-specific_protease"/>
</dbReference>
<dbReference type="OrthoDB" id="5480566at2"/>
<protein>
    <submittedName>
        <fullName evidence="3">Peptidase S41-like protein</fullName>
    </submittedName>
</protein>
<gene>
    <name evidence="3" type="ORF">DFQ10_102413</name>
</gene>
<reference evidence="3 4" key="1">
    <citation type="submission" date="2018-07" db="EMBL/GenBank/DDBJ databases">
        <title>Genomic Encyclopedia of Type Strains, Phase III (KMG-III): the genomes of soil and plant-associated and newly described type strains.</title>
        <authorList>
            <person name="Whitman W."/>
        </authorList>
    </citation>
    <scope>NUCLEOTIDE SEQUENCE [LARGE SCALE GENOMIC DNA]</scope>
    <source>
        <strain evidence="3 4">CECT 7946</strain>
    </source>
</reference>
<dbReference type="GO" id="GO:0007165">
    <property type="term" value="P:signal transduction"/>
    <property type="evidence" value="ECO:0007669"/>
    <property type="project" value="TreeGrafter"/>
</dbReference>
<dbReference type="RefSeq" id="WP_115816836.1">
    <property type="nucleotide sequence ID" value="NZ_QRDV01000002.1"/>
</dbReference>
<dbReference type="SUPFAM" id="SSF52096">
    <property type="entry name" value="ClpP/crotonase"/>
    <property type="match status" value="1"/>
</dbReference>
<evidence type="ECO:0000259" key="2">
    <source>
        <dbReference type="SMART" id="SM00245"/>
    </source>
</evidence>
<dbReference type="GO" id="GO:0030288">
    <property type="term" value="C:outer membrane-bounded periplasmic space"/>
    <property type="evidence" value="ECO:0007669"/>
    <property type="project" value="TreeGrafter"/>
</dbReference>
<dbReference type="Proteomes" id="UP000256980">
    <property type="component" value="Unassembled WGS sequence"/>
</dbReference>
<dbReference type="GO" id="GO:0004175">
    <property type="term" value="F:endopeptidase activity"/>
    <property type="evidence" value="ECO:0007669"/>
    <property type="project" value="TreeGrafter"/>
</dbReference>